<name>X1EWG7_9ZZZZ</name>
<accession>X1EWG7</accession>
<dbReference type="AlphaFoldDB" id="X1EWG7"/>
<sequence>NATQLILGIPVLISMLGIIIINNNLSKYEITDYNIIRPQTIYVGSLFLFIVFVIFIYYCMLLNMVEVEKNNILYLIILTFIKTVLLCILFYYLFIDDFNEMTIFRLTL</sequence>
<feature type="transmembrane region" description="Helical" evidence="1">
    <location>
        <begin position="5"/>
        <end position="21"/>
    </location>
</feature>
<gene>
    <name evidence="2" type="ORF">S01H4_65341</name>
</gene>
<proteinExistence type="predicted"/>
<feature type="transmembrane region" description="Helical" evidence="1">
    <location>
        <begin position="72"/>
        <end position="94"/>
    </location>
</feature>
<keyword evidence="1" id="KW-1133">Transmembrane helix</keyword>
<feature type="transmembrane region" description="Helical" evidence="1">
    <location>
        <begin position="41"/>
        <end position="60"/>
    </location>
</feature>
<reference evidence="2" key="1">
    <citation type="journal article" date="2014" name="Front. Microbiol.">
        <title>High frequency of phylogenetically diverse reductive dehalogenase-homologous genes in deep subseafloor sedimentary metagenomes.</title>
        <authorList>
            <person name="Kawai M."/>
            <person name="Futagami T."/>
            <person name="Toyoda A."/>
            <person name="Takaki Y."/>
            <person name="Nishi S."/>
            <person name="Hori S."/>
            <person name="Arai W."/>
            <person name="Tsubouchi T."/>
            <person name="Morono Y."/>
            <person name="Uchiyama I."/>
            <person name="Ito T."/>
            <person name="Fujiyama A."/>
            <person name="Inagaki F."/>
            <person name="Takami H."/>
        </authorList>
    </citation>
    <scope>NUCLEOTIDE SEQUENCE</scope>
    <source>
        <strain evidence="2">Expedition CK06-06</strain>
    </source>
</reference>
<evidence type="ECO:0000313" key="2">
    <source>
        <dbReference type="EMBL" id="GAH24660.1"/>
    </source>
</evidence>
<feature type="non-terminal residue" evidence="2">
    <location>
        <position position="1"/>
    </location>
</feature>
<keyword evidence="1" id="KW-0472">Membrane</keyword>
<comment type="caution">
    <text evidence="2">The sequence shown here is derived from an EMBL/GenBank/DDBJ whole genome shotgun (WGS) entry which is preliminary data.</text>
</comment>
<dbReference type="EMBL" id="BART01039946">
    <property type="protein sequence ID" value="GAH24660.1"/>
    <property type="molecule type" value="Genomic_DNA"/>
</dbReference>
<feature type="non-terminal residue" evidence="2">
    <location>
        <position position="108"/>
    </location>
</feature>
<evidence type="ECO:0000256" key="1">
    <source>
        <dbReference type="SAM" id="Phobius"/>
    </source>
</evidence>
<organism evidence="2">
    <name type="scientific">marine sediment metagenome</name>
    <dbReference type="NCBI Taxonomy" id="412755"/>
    <lineage>
        <taxon>unclassified sequences</taxon>
        <taxon>metagenomes</taxon>
        <taxon>ecological metagenomes</taxon>
    </lineage>
</organism>
<protein>
    <submittedName>
        <fullName evidence="2">Uncharacterized protein</fullName>
    </submittedName>
</protein>
<keyword evidence="1" id="KW-0812">Transmembrane</keyword>